<accession>A0A6C7E9E3</accession>
<dbReference type="Gene3D" id="1.20.1660.10">
    <property type="entry name" value="Hypothetical protein (EF3068)"/>
    <property type="match status" value="1"/>
</dbReference>
<dbReference type="SUPFAM" id="SSF48371">
    <property type="entry name" value="ARM repeat"/>
    <property type="match status" value="1"/>
</dbReference>
<dbReference type="AlphaFoldDB" id="A0A6C7E9E3"/>
<protein>
    <submittedName>
        <fullName evidence="1">Putative DNA glycosylase</fullName>
    </submittedName>
</protein>
<dbReference type="Gene3D" id="1.25.40.290">
    <property type="entry name" value="ARM repeat domains"/>
    <property type="match status" value="1"/>
</dbReference>
<dbReference type="Proteomes" id="UP000011863">
    <property type="component" value="Chromosome"/>
</dbReference>
<dbReference type="PANTHER" id="PTHR34070:SF1">
    <property type="entry name" value="DNA ALKYLATION REPAIR PROTEIN"/>
    <property type="match status" value="1"/>
</dbReference>
<evidence type="ECO:0000313" key="1">
    <source>
        <dbReference type="EMBL" id="BAN02642.1"/>
    </source>
</evidence>
<dbReference type="CDD" id="cd07064">
    <property type="entry name" value="AlkD_like_1"/>
    <property type="match status" value="1"/>
</dbReference>
<proteinExistence type="predicted"/>
<dbReference type="InterPro" id="IPR016024">
    <property type="entry name" value="ARM-type_fold"/>
</dbReference>
<organism evidence="1 2">
    <name type="scientific">Ilumatobacter coccineus (strain NBRC 103263 / KCTC 29153 / YM16-304)</name>
    <dbReference type="NCBI Taxonomy" id="1313172"/>
    <lineage>
        <taxon>Bacteria</taxon>
        <taxon>Bacillati</taxon>
        <taxon>Actinomycetota</taxon>
        <taxon>Acidimicrobiia</taxon>
        <taxon>Acidimicrobiales</taxon>
        <taxon>Ilumatobacteraceae</taxon>
        <taxon>Ilumatobacter</taxon>
    </lineage>
</organism>
<dbReference type="InterPro" id="IPR014825">
    <property type="entry name" value="DNA_alkylation"/>
</dbReference>
<gene>
    <name evidence="1" type="ORF">YM304_23280</name>
</gene>
<keyword evidence="2" id="KW-1185">Reference proteome</keyword>
<dbReference type="EMBL" id="AP012057">
    <property type="protein sequence ID" value="BAN02642.1"/>
    <property type="molecule type" value="Genomic_DNA"/>
</dbReference>
<dbReference type="PANTHER" id="PTHR34070">
    <property type="entry name" value="ARMADILLO-TYPE FOLD"/>
    <property type="match status" value="1"/>
</dbReference>
<dbReference type="KEGG" id="aym:YM304_23280"/>
<sequence length="220" mass="25087">MDVARLRRELTAVAVEADRAPMEAYMKHRSPFLGVKTPARRAASKPFIRSMAAESVDEVLAAALALREQPEREFHYVASDLLRANCKRLRAPDISTLSFLVTTDSWWDTVDALASPTIGQMVSNHPELVEVMDAWIDHDDMWLARVAIIHQLRFADDTDADRLFRYALRRAGDPEFFIRKAIGWALRQYARTDPDAVRSFVDAHRDAFAPLTIREATRHL</sequence>
<dbReference type="Pfam" id="PF08713">
    <property type="entry name" value="DNA_alkylation"/>
    <property type="match status" value="1"/>
</dbReference>
<evidence type="ECO:0000313" key="2">
    <source>
        <dbReference type="Proteomes" id="UP000011863"/>
    </source>
</evidence>
<reference evidence="1 2" key="1">
    <citation type="journal article" date="2013" name="Int. J. Syst. Evol. Microbiol.">
        <title>Ilumatobacter nonamiense sp. nov. and Ilumatobacter coccineum sp. nov., isolated from seashore sand.</title>
        <authorList>
            <person name="Matsumoto A."/>
            <person name="Kasai H."/>
            <person name="Matsuo Y."/>
            <person name="Shizuri Y."/>
            <person name="Ichikawa N."/>
            <person name="Fujita N."/>
            <person name="Omura S."/>
            <person name="Takahashi Y."/>
        </authorList>
    </citation>
    <scope>NUCLEOTIDE SEQUENCE [LARGE SCALE GENOMIC DNA]</scope>
    <source>
        <strain evidence="2">NBRC 103263 / KCTC 29153 / YM16-304</strain>
    </source>
</reference>
<name>A0A6C7E9E3_ILUCY</name>
<dbReference type="RefSeq" id="WP_015441889.1">
    <property type="nucleotide sequence ID" value="NC_020520.1"/>
</dbReference>